<reference evidence="5" key="1">
    <citation type="submission" date="2018-09" db="EMBL/GenBank/DDBJ databases">
        <authorList>
            <person name="Livingstone P.G."/>
            <person name="Whitworth D.E."/>
        </authorList>
    </citation>
    <scope>NUCLEOTIDE SEQUENCE [LARGE SCALE GENOMIC DNA]</scope>
    <source>
        <strain evidence="5">CA043D</strain>
    </source>
</reference>
<dbReference type="OrthoDB" id="5478348at2"/>
<accession>A0A3A8KK19</accession>
<sequence>MSKQWVLSGGGTSYVVVLWNDAEAKDPSRRVAPAVMQMSIDGWMRTHRQALREMYAACAPAPPAGTSVAQLDALMKQRLSEAFKSGKLVGLTRSPSLVLAQPLSPVPMRLPSADVPPAQGVGIVMWNKTPLLQLRSSPEQGNNVLASLKFNTPVQVIAQMPGGWLSVSTRDGHVGFVSGDYVWSAPRHPMPEPNARLHLVAKGLQGTAIAIAETYYKDVAHTWGSDLRFFVAVLAHVNRRPIPPSTDGWKSVAFKADTFIWIPSKEFAKGLRGTVNSGSYSFNAVDAIASGLQRVGQLLSDIGQAIKLSLQYMPEAIAKHVEQALRTILIALLEMAVGAILLLAICTAVGAALGALAGGAGAAPGAAAGFEVGLALLEWMGLAFLAKWIFDSLKKVASAFGKFLGKVWDARGDAHRLDEAARELAEAIGVLAGVLVEALVMWITAKGAAAAIRGLKGTAVEKAFGSTRLAQWIKQRTTNYTEGKSPLPGPRQTAGMVRDRFIEHLAEKAAPRYAKELEPARNLIARVFKDMGAVQARAKDAVSAANRLQRAVKFFNAKVTTVEGAIANLWDAIGTRLILSDTSPAAMSQVVSRLAEAIRLGELEVTDINNLHGPGGKPYFTPEHLEALQVAAFEAGKPLKINVSKVMESGYTVVCAYLRHANGVRGELQIIGKEVLNIANAEHIPYDVLLHKPLIRNVSPAAEAELQVLVKPVEAAMASLSEAQKAQYLQYLNQSYIHARMLELGQKSTPPPLPPGLNKVLSVDRIQAIEHAIADIKAKDKAP</sequence>
<feature type="domain" description="NAD(+)--protein-arginine ADP-ribosyltransferase Tre1-like N-terminal" evidence="3">
    <location>
        <begin position="299"/>
        <end position="476"/>
    </location>
</feature>
<feature type="transmembrane region" description="Helical" evidence="1">
    <location>
        <begin position="362"/>
        <end position="385"/>
    </location>
</feature>
<feature type="transmembrane region" description="Helical" evidence="1">
    <location>
        <begin position="328"/>
        <end position="356"/>
    </location>
</feature>
<evidence type="ECO:0000313" key="4">
    <source>
        <dbReference type="EMBL" id="RKH07489.1"/>
    </source>
</evidence>
<keyword evidence="1" id="KW-0812">Transmembrane</keyword>
<keyword evidence="1" id="KW-0472">Membrane</keyword>
<dbReference type="Gene3D" id="2.30.30.40">
    <property type="entry name" value="SH3 Domains"/>
    <property type="match status" value="1"/>
</dbReference>
<comment type="caution">
    <text evidence="4">The sequence shown here is derived from an EMBL/GenBank/DDBJ whole genome shotgun (WGS) entry which is preliminary data.</text>
</comment>
<organism evidence="4 5">
    <name type="scientific">Corallococcus carmarthensis</name>
    <dbReference type="NCBI Taxonomy" id="2316728"/>
    <lineage>
        <taxon>Bacteria</taxon>
        <taxon>Pseudomonadati</taxon>
        <taxon>Myxococcota</taxon>
        <taxon>Myxococcia</taxon>
        <taxon>Myxococcales</taxon>
        <taxon>Cystobacterineae</taxon>
        <taxon>Myxococcaceae</taxon>
        <taxon>Corallococcus</taxon>
    </lineage>
</organism>
<feature type="domain" description="SH3b" evidence="2">
    <location>
        <begin position="132"/>
        <end position="182"/>
    </location>
</feature>
<evidence type="ECO:0000259" key="2">
    <source>
        <dbReference type="Pfam" id="PF08239"/>
    </source>
</evidence>
<dbReference type="Pfam" id="PF21724">
    <property type="entry name" value="DUF6861"/>
    <property type="match status" value="1"/>
</dbReference>
<keyword evidence="5" id="KW-1185">Reference proteome</keyword>
<evidence type="ECO:0000256" key="1">
    <source>
        <dbReference type="SAM" id="Phobius"/>
    </source>
</evidence>
<dbReference type="AlphaFoldDB" id="A0A3A8KK19"/>
<dbReference type="Pfam" id="PF08239">
    <property type="entry name" value="SH3_3"/>
    <property type="match status" value="1"/>
</dbReference>
<gene>
    <name evidence="4" type="ORF">D7X32_01625</name>
</gene>
<evidence type="ECO:0000259" key="3">
    <source>
        <dbReference type="Pfam" id="PF21724"/>
    </source>
</evidence>
<name>A0A3A8KK19_9BACT</name>
<evidence type="ECO:0000313" key="5">
    <source>
        <dbReference type="Proteomes" id="UP000268313"/>
    </source>
</evidence>
<proteinExistence type="predicted"/>
<keyword evidence="1" id="KW-1133">Transmembrane helix</keyword>
<dbReference type="InterPro" id="IPR003646">
    <property type="entry name" value="SH3-like_bac-type"/>
</dbReference>
<dbReference type="EMBL" id="RAWE01000003">
    <property type="protein sequence ID" value="RKH07489.1"/>
    <property type="molecule type" value="Genomic_DNA"/>
</dbReference>
<dbReference type="InterPro" id="IPR049195">
    <property type="entry name" value="Tre1-like_N"/>
</dbReference>
<dbReference type="RefSeq" id="WP_120600714.1">
    <property type="nucleotide sequence ID" value="NZ_JABFJX010000005.1"/>
</dbReference>
<protein>
    <submittedName>
        <fullName evidence="4">SH3 domain-containing protein</fullName>
    </submittedName>
</protein>
<dbReference type="Proteomes" id="UP000268313">
    <property type="component" value="Unassembled WGS sequence"/>
</dbReference>